<protein>
    <submittedName>
        <fullName evidence="1">Uncharacterized protein</fullName>
    </submittedName>
</protein>
<dbReference type="RefSeq" id="WP_059638149.1">
    <property type="nucleotide sequence ID" value="NZ_LOTK01000042.1"/>
</dbReference>
<evidence type="ECO:0000313" key="1">
    <source>
        <dbReference type="EMBL" id="KUZ80962.1"/>
    </source>
</evidence>
<dbReference type="Proteomes" id="UP000065521">
    <property type="component" value="Unassembled WGS sequence"/>
</dbReference>
<proteinExistence type="predicted"/>
<sequence length="135" mass="14427">MKMTFENFGRALIVRFEDAAGPLKMVIGGNEGITIFVDASGNIIVNPPEGPGDGYQQVMELMRIAKSALPTAGPSPYVSTCEALYARIAATENEIAQLESYGLDPKGLKTELLGLMRAANSGRCLHTPLEANPED</sequence>
<organism evidence="1 2">
    <name type="scientific">Burkholderia ubonensis</name>
    <dbReference type="NCBI Taxonomy" id="101571"/>
    <lineage>
        <taxon>Bacteria</taxon>
        <taxon>Pseudomonadati</taxon>
        <taxon>Pseudomonadota</taxon>
        <taxon>Betaproteobacteria</taxon>
        <taxon>Burkholderiales</taxon>
        <taxon>Burkholderiaceae</taxon>
        <taxon>Burkholderia</taxon>
        <taxon>Burkholderia cepacia complex</taxon>
    </lineage>
</organism>
<dbReference type="EMBL" id="LOTN01000075">
    <property type="protein sequence ID" value="KUZ80962.1"/>
    <property type="molecule type" value="Genomic_DNA"/>
</dbReference>
<reference evidence="1 2" key="1">
    <citation type="submission" date="2015-11" db="EMBL/GenBank/DDBJ databases">
        <title>Expanding the genomic diversity of Burkholderia species for the development of highly accurate diagnostics.</title>
        <authorList>
            <person name="Sahl J."/>
            <person name="Keim P."/>
            <person name="Wagner D."/>
        </authorList>
    </citation>
    <scope>NUCLEOTIDE SEQUENCE [LARGE SCALE GENOMIC DNA]</scope>
    <source>
        <strain evidence="1 2">RF32-BP4</strain>
    </source>
</reference>
<dbReference type="AlphaFoldDB" id="A0A102KSU1"/>
<comment type="caution">
    <text evidence="1">The sequence shown here is derived from an EMBL/GenBank/DDBJ whole genome shotgun (WGS) entry which is preliminary data.</text>
</comment>
<accession>A0A102KSU1</accession>
<name>A0A102KSU1_9BURK</name>
<gene>
    <name evidence="1" type="ORF">WI38_32825</name>
</gene>
<evidence type="ECO:0000313" key="2">
    <source>
        <dbReference type="Proteomes" id="UP000065521"/>
    </source>
</evidence>